<comment type="caution">
    <text evidence="2">The sequence shown here is derived from an EMBL/GenBank/DDBJ whole genome shotgun (WGS) entry which is preliminary data.</text>
</comment>
<sequence>MGRSASSKKPDSSIRRSTQVCVLLCITYSNCHDQMTLPCCPVSVKLVTFLASMMLIFSGCSSAPNEPPVATLGKSVLTRDELRYSLSYQNREDSITQAAMYLEDWLITTALYEKALQEGQDKDTLTQLLIEKSRRKIVASRYVARKLQEEIAAGKFRIDSSEVQAFYYANPQLLKFREPHYRLLRLYAPSQDAILTLRQKLAANAPESELLALAQSLSPKLAQMNDVAFQLAKTARPLWQLHLESEALVQLLERMRPKDITPIVKVRDSVFVVMRLEEKLESGTTMTLEQAYPEIIECLRRQKEKSFFRHLVNLSKSSLESGK</sequence>
<dbReference type="InterPro" id="IPR046357">
    <property type="entry name" value="PPIase_dom_sf"/>
</dbReference>
<dbReference type="Proteomes" id="UP000266389">
    <property type="component" value="Unassembled WGS sequence"/>
</dbReference>
<keyword evidence="2" id="KW-0413">Isomerase</keyword>
<evidence type="ECO:0000313" key="2">
    <source>
        <dbReference type="EMBL" id="RFM24299.1"/>
    </source>
</evidence>
<dbReference type="Gene3D" id="3.10.50.40">
    <property type="match status" value="1"/>
</dbReference>
<dbReference type="Pfam" id="PF13145">
    <property type="entry name" value="Rotamase_2"/>
    <property type="match status" value="1"/>
</dbReference>
<gene>
    <name evidence="2" type="ORF">D0433_06585</name>
</gene>
<proteinExistence type="predicted"/>
<organism evidence="2 3">
    <name type="scientific">Candidatus Thermochlorobacter aerophilus</name>
    <dbReference type="NCBI Taxonomy" id="1868324"/>
    <lineage>
        <taxon>Bacteria</taxon>
        <taxon>Pseudomonadati</taxon>
        <taxon>Chlorobiota</taxon>
        <taxon>Chlorobiia</taxon>
        <taxon>Chlorobiales</taxon>
        <taxon>Candidatus Thermochlorobacteriaceae</taxon>
        <taxon>Candidatus Thermochlorobacter</taxon>
    </lineage>
</organism>
<dbReference type="InterPro" id="IPR000297">
    <property type="entry name" value="PPIase_PpiC"/>
</dbReference>
<evidence type="ECO:0000313" key="3">
    <source>
        <dbReference type="Proteomes" id="UP000266389"/>
    </source>
</evidence>
<dbReference type="AlphaFoldDB" id="A0A395M0I8"/>
<dbReference type="Gene3D" id="1.10.4030.10">
    <property type="entry name" value="Porin chaperone SurA, peptide-binding domain"/>
    <property type="match status" value="1"/>
</dbReference>
<reference evidence="2 3" key="1">
    <citation type="journal article" date="2011" name="ISME J.">
        <title>Community ecology of hot spring cyanobacterial mats: predominant populations and their functional potential.</title>
        <authorList>
            <person name="Klatt C.G."/>
            <person name="Wood J.M."/>
            <person name="Rusch D.B."/>
            <person name="Bateson M.M."/>
            <person name="Hamamura N."/>
            <person name="Heidelberg J.F."/>
            <person name="Grossman A.R."/>
            <person name="Bhaya D."/>
            <person name="Cohan F.M."/>
            <person name="Kuhl M."/>
            <person name="Bryant D.A."/>
            <person name="Ward D.M."/>
        </authorList>
    </citation>
    <scope>NUCLEOTIDE SEQUENCE [LARGE SCALE GENOMIC DNA]</scope>
    <source>
        <strain evidence="2">OS</strain>
    </source>
</reference>
<evidence type="ECO:0000259" key="1">
    <source>
        <dbReference type="Pfam" id="PF13145"/>
    </source>
</evidence>
<accession>A0A395M0I8</accession>
<dbReference type="EMBL" id="PHFL01000044">
    <property type="protein sequence ID" value="RFM24299.1"/>
    <property type="molecule type" value="Genomic_DNA"/>
</dbReference>
<protein>
    <submittedName>
        <fullName evidence="2">Peptidyl-prolyl cis-trans isomerase</fullName>
    </submittedName>
</protein>
<name>A0A395M0I8_9BACT</name>
<feature type="domain" description="PpiC" evidence="1">
    <location>
        <begin position="158"/>
        <end position="292"/>
    </location>
</feature>
<dbReference type="GO" id="GO:0003755">
    <property type="term" value="F:peptidyl-prolyl cis-trans isomerase activity"/>
    <property type="evidence" value="ECO:0007669"/>
    <property type="project" value="InterPro"/>
</dbReference>